<dbReference type="STRING" id="649333.SAMN04487989_101219"/>
<proteinExistence type="predicted"/>
<evidence type="ECO:0000313" key="2">
    <source>
        <dbReference type="Proteomes" id="UP000198705"/>
    </source>
</evidence>
<gene>
    <name evidence="1" type="ORF">SAMN04487989_101219</name>
</gene>
<protein>
    <submittedName>
        <fullName evidence="1">Uncharacterized protein</fullName>
    </submittedName>
</protein>
<sequence length="276" mass="32425">MIQRLRINGSNCYSLLNFGKKCVFCQSLTQNIIVLEQTIKDKIPTYFVDQQAISKTSLVELIQKDFPTLKESSITVYLSKLKKEGVLKNPSRGMYALNGKDRFIPVIDTKLKRLYNKIKKDYPFIEFCVWNTLWLNEFMRHQPFKFYTIIELEKDVAQSIFYKLKDHVKTVFIEPDAETFELYIHNSDDVIILKQLVSEAPLAEIENIVIPSLEKLLVDMLIDTNLFGAQQSELEFIYRSAFEKFEISKSKMKRYAHRRNREMEVEHLSNLTLANN</sequence>
<dbReference type="RefSeq" id="WP_245758168.1">
    <property type="nucleotide sequence ID" value="NZ_FOVN01000001.1"/>
</dbReference>
<keyword evidence="2" id="KW-1185">Reference proteome</keyword>
<dbReference type="InterPro" id="IPR046484">
    <property type="entry name" value="DUF6577"/>
</dbReference>
<evidence type="ECO:0000313" key="1">
    <source>
        <dbReference type="EMBL" id="SFN40439.1"/>
    </source>
</evidence>
<reference evidence="2" key="1">
    <citation type="submission" date="2016-10" db="EMBL/GenBank/DDBJ databases">
        <authorList>
            <person name="Varghese N."/>
            <person name="Submissions S."/>
        </authorList>
    </citation>
    <scope>NUCLEOTIDE SEQUENCE [LARGE SCALE GENOMIC DNA]</scope>
    <source>
        <strain evidence="2">DSM 23925</strain>
    </source>
</reference>
<dbReference type="AlphaFoldDB" id="A0A1I4YS14"/>
<organism evidence="1 2">
    <name type="scientific">Bizionia echini</name>
    <dbReference type="NCBI Taxonomy" id="649333"/>
    <lineage>
        <taxon>Bacteria</taxon>
        <taxon>Pseudomonadati</taxon>
        <taxon>Bacteroidota</taxon>
        <taxon>Flavobacteriia</taxon>
        <taxon>Flavobacteriales</taxon>
        <taxon>Flavobacteriaceae</taxon>
        <taxon>Bizionia</taxon>
    </lineage>
</organism>
<dbReference type="Proteomes" id="UP000198705">
    <property type="component" value="Unassembled WGS sequence"/>
</dbReference>
<dbReference type="Pfam" id="PF20217">
    <property type="entry name" value="DUF6577"/>
    <property type="match status" value="1"/>
</dbReference>
<dbReference type="EMBL" id="FOVN01000001">
    <property type="protein sequence ID" value="SFN40439.1"/>
    <property type="molecule type" value="Genomic_DNA"/>
</dbReference>
<name>A0A1I4YS14_9FLAO</name>
<accession>A0A1I4YS14</accession>